<dbReference type="AlphaFoldDB" id="A0A0N1EYQ3"/>
<evidence type="ECO:0000256" key="5">
    <source>
        <dbReference type="SAM" id="Phobius"/>
    </source>
</evidence>
<dbReference type="Pfam" id="PF04191">
    <property type="entry name" value="PEMT"/>
    <property type="match status" value="1"/>
</dbReference>
<dbReference type="PANTHER" id="PTHR12714:SF24">
    <property type="entry name" value="SLR1182 PROTEIN"/>
    <property type="match status" value="1"/>
</dbReference>
<evidence type="ECO:0000256" key="4">
    <source>
        <dbReference type="ARBA" id="ARBA00023136"/>
    </source>
</evidence>
<evidence type="ECO:0000313" key="6">
    <source>
        <dbReference type="EMBL" id="KPH75604.1"/>
    </source>
</evidence>
<evidence type="ECO:0000256" key="1">
    <source>
        <dbReference type="ARBA" id="ARBA00004127"/>
    </source>
</evidence>
<keyword evidence="7" id="KW-1185">Reference proteome</keyword>
<keyword evidence="3 5" id="KW-1133">Transmembrane helix</keyword>
<protein>
    <recommendedName>
        <fullName evidence="8">Isoprenylcysteine carboxyl methyltransferase</fullName>
    </recommendedName>
</protein>
<evidence type="ECO:0000256" key="2">
    <source>
        <dbReference type="ARBA" id="ARBA00022692"/>
    </source>
</evidence>
<comment type="subcellular location">
    <subcellularLocation>
        <location evidence="1">Endomembrane system</location>
        <topology evidence="1">Multi-pass membrane protein</topology>
    </subcellularLocation>
</comment>
<reference evidence="6 7" key="1">
    <citation type="submission" date="2015-07" db="EMBL/GenBank/DDBJ databases">
        <title>Whole genome sequencing of Bosea vaviloviae isolated from cave pool.</title>
        <authorList>
            <person name="Tan N.E.H."/>
            <person name="Lee Y.P."/>
            <person name="Gan H.M."/>
            <person name="Barton H."/>
            <person name="Savka M.A."/>
        </authorList>
    </citation>
    <scope>NUCLEOTIDE SEQUENCE [LARGE SCALE GENOMIC DNA]</scope>
    <source>
        <strain evidence="6 7">SD260</strain>
    </source>
</reference>
<gene>
    <name evidence="6" type="ORF">AE618_24375</name>
</gene>
<dbReference type="GO" id="GO:0016740">
    <property type="term" value="F:transferase activity"/>
    <property type="evidence" value="ECO:0007669"/>
    <property type="project" value="UniProtKB-ARBA"/>
</dbReference>
<keyword evidence="2 5" id="KW-0812">Transmembrane</keyword>
<dbReference type="PATRIC" id="fig|1526658.3.peg.903"/>
<evidence type="ECO:0000256" key="3">
    <source>
        <dbReference type="ARBA" id="ARBA00022989"/>
    </source>
</evidence>
<dbReference type="PANTHER" id="PTHR12714">
    <property type="entry name" value="PROTEIN-S ISOPRENYLCYSTEINE O-METHYLTRANSFERASE"/>
    <property type="match status" value="1"/>
</dbReference>
<feature type="transmembrane region" description="Helical" evidence="5">
    <location>
        <begin position="15"/>
        <end position="33"/>
    </location>
</feature>
<dbReference type="Gene3D" id="1.20.120.1630">
    <property type="match status" value="1"/>
</dbReference>
<evidence type="ECO:0008006" key="8">
    <source>
        <dbReference type="Google" id="ProtNLM"/>
    </source>
</evidence>
<dbReference type="Proteomes" id="UP000037822">
    <property type="component" value="Unassembled WGS sequence"/>
</dbReference>
<comment type="caution">
    <text evidence="6">The sequence shown here is derived from an EMBL/GenBank/DDBJ whole genome shotgun (WGS) entry which is preliminary data.</text>
</comment>
<dbReference type="InterPro" id="IPR007318">
    <property type="entry name" value="Phopholipid_MeTrfase"/>
</dbReference>
<name>A0A0N1EYQ3_9HYPH</name>
<dbReference type="EMBL" id="LGSZ01000078">
    <property type="protein sequence ID" value="KPH75604.1"/>
    <property type="molecule type" value="Genomic_DNA"/>
</dbReference>
<evidence type="ECO:0000313" key="7">
    <source>
        <dbReference type="Proteomes" id="UP000037822"/>
    </source>
</evidence>
<sequence length="162" mass="17690">MDRTDRPNSFPWPPVLYGVAILCAIALQQVVPLSHGMDVARIGGALHVVGWILLLVGAGFDISAMVTMARARANILPHRAATSLVESGPFAISRNPIYLGNTVMMVGAGLAFGNLWLIVTGLFAALVVLKLAIEREERHLEALFGPAWLAYRSRVRRWIGRH</sequence>
<feature type="transmembrane region" description="Helical" evidence="5">
    <location>
        <begin position="103"/>
        <end position="129"/>
    </location>
</feature>
<organism evidence="6 7">
    <name type="scientific">Bosea vaviloviae</name>
    <dbReference type="NCBI Taxonomy" id="1526658"/>
    <lineage>
        <taxon>Bacteria</taxon>
        <taxon>Pseudomonadati</taxon>
        <taxon>Pseudomonadota</taxon>
        <taxon>Alphaproteobacteria</taxon>
        <taxon>Hyphomicrobiales</taxon>
        <taxon>Boseaceae</taxon>
        <taxon>Bosea</taxon>
    </lineage>
</organism>
<accession>A0A0N1EYQ3</accession>
<proteinExistence type="predicted"/>
<keyword evidence="4 5" id="KW-0472">Membrane</keyword>
<feature type="transmembrane region" description="Helical" evidence="5">
    <location>
        <begin position="45"/>
        <end position="69"/>
    </location>
</feature>
<dbReference type="GO" id="GO:0012505">
    <property type="term" value="C:endomembrane system"/>
    <property type="evidence" value="ECO:0007669"/>
    <property type="project" value="UniProtKB-SubCell"/>
</dbReference>